<evidence type="ECO:0000259" key="1">
    <source>
        <dbReference type="Pfam" id="PF04480"/>
    </source>
</evidence>
<proteinExistence type="predicted"/>
<dbReference type="OrthoDB" id="3566910at2"/>
<accession>A0A4V2PHL4</accession>
<keyword evidence="3" id="KW-1185">Reference proteome</keyword>
<organism evidence="2 3">
    <name type="scientific">Pseudonocardia endophytica</name>
    <dbReference type="NCBI Taxonomy" id="401976"/>
    <lineage>
        <taxon>Bacteria</taxon>
        <taxon>Bacillati</taxon>
        <taxon>Actinomycetota</taxon>
        <taxon>Actinomycetes</taxon>
        <taxon>Pseudonocardiales</taxon>
        <taxon>Pseudonocardiaceae</taxon>
        <taxon>Pseudonocardia</taxon>
    </lineage>
</organism>
<dbReference type="InterPro" id="IPR011335">
    <property type="entry name" value="Restrct_endonuc-II-like"/>
</dbReference>
<comment type="caution">
    <text evidence="2">The sequence shown here is derived from an EMBL/GenBank/DDBJ whole genome shotgun (WGS) entry which is preliminary data.</text>
</comment>
<dbReference type="RefSeq" id="WP_132429949.1">
    <property type="nucleotide sequence ID" value="NZ_SMFZ01000002.1"/>
</dbReference>
<evidence type="ECO:0000313" key="2">
    <source>
        <dbReference type="EMBL" id="TCK21166.1"/>
    </source>
</evidence>
<gene>
    <name evidence="2" type="ORF">EV378_5145</name>
</gene>
<dbReference type="Proteomes" id="UP000295560">
    <property type="component" value="Unassembled WGS sequence"/>
</dbReference>
<protein>
    <submittedName>
        <fullName evidence="2">Uncharacterized protein DUF559</fullName>
    </submittedName>
</protein>
<dbReference type="Gene3D" id="3.40.960.10">
    <property type="entry name" value="VSR Endonuclease"/>
    <property type="match status" value="1"/>
</dbReference>
<name>A0A4V2PHL4_PSEEN</name>
<reference evidence="2 3" key="1">
    <citation type="submission" date="2019-03" db="EMBL/GenBank/DDBJ databases">
        <title>Sequencing the genomes of 1000 actinobacteria strains.</title>
        <authorList>
            <person name="Klenk H.-P."/>
        </authorList>
    </citation>
    <scope>NUCLEOTIDE SEQUENCE [LARGE SCALE GENOMIC DNA]</scope>
    <source>
        <strain evidence="2 3">DSM 44969</strain>
    </source>
</reference>
<dbReference type="EMBL" id="SMFZ01000002">
    <property type="protein sequence ID" value="TCK21166.1"/>
    <property type="molecule type" value="Genomic_DNA"/>
</dbReference>
<sequence length="291" mass="31629">MTVPGWPTVFRGSDAVAAGLVTWARLLGPGFERLLPDTYAAAGHESGLLLRSVAASRWSRGRGVLSGYSAAEVQEASCGPLGAPAEITVAEHVLRSRAGVTVRRGELHPDEVTMVDGLLVTTPLRTAFDLGRRLEFVEAVVAVDALARVHRFPPDLLLGVAVRYPRRRGVSRLTDVLSAADARSSSPPETRLRLVLTGAGLPRPAVQHPVLDDDRRRAVWLDLAYPRHRLGIEYDGGDHLDPKQVVKDIERHTRLAAAGWRVLRYTARDIRRDPGRIVREVGAALTQPAAG</sequence>
<dbReference type="SUPFAM" id="SSF52980">
    <property type="entry name" value="Restriction endonuclease-like"/>
    <property type="match status" value="1"/>
</dbReference>
<dbReference type="AlphaFoldDB" id="A0A4V2PHL4"/>
<dbReference type="Pfam" id="PF04480">
    <property type="entry name" value="DUF559"/>
    <property type="match status" value="1"/>
</dbReference>
<feature type="domain" description="DUF559" evidence="1">
    <location>
        <begin position="221"/>
        <end position="284"/>
    </location>
</feature>
<evidence type="ECO:0000313" key="3">
    <source>
        <dbReference type="Proteomes" id="UP000295560"/>
    </source>
</evidence>
<dbReference type="InterPro" id="IPR007569">
    <property type="entry name" value="DUF559"/>
</dbReference>